<dbReference type="SUPFAM" id="SSF52540">
    <property type="entry name" value="P-loop containing nucleoside triphosphate hydrolases"/>
    <property type="match status" value="1"/>
</dbReference>
<evidence type="ECO:0000256" key="1">
    <source>
        <dbReference type="ARBA" id="ARBA00009427"/>
    </source>
</evidence>
<evidence type="ECO:0000256" key="2">
    <source>
        <dbReference type="ARBA" id="ARBA00022679"/>
    </source>
</evidence>
<dbReference type="Gene3D" id="3.40.50.300">
    <property type="entry name" value="P-loop containing nucleotide triphosphate hydrolases"/>
    <property type="match status" value="1"/>
</dbReference>
<evidence type="ECO:0000313" key="11">
    <source>
        <dbReference type="Proteomes" id="UP001559025"/>
    </source>
</evidence>
<dbReference type="CDD" id="cd02020">
    <property type="entry name" value="CMPK"/>
    <property type="match status" value="1"/>
</dbReference>
<comment type="similarity">
    <text evidence="1 8">Belongs to the cytidylate kinase family. Type 1 subfamily.</text>
</comment>
<protein>
    <recommendedName>
        <fullName evidence="8">Cytidylate kinase</fullName>
        <shortName evidence="8">CK</shortName>
        <ecNumber evidence="8">2.7.4.25</ecNumber>
    </recommendedName>
    <alternativeName>
        <fullName evidence="8">Cytidine monophosphate kinase</fullName>
        <shortName evidence="8">CMP kinase</shortName>
    </alternativeName>
</protein>
<sequence length="224" mass="24146">MRGRIETNGMPDLLIAIDGPAGAGKGTLARRLADHFHLNLLDTGLSYRAVAHRMLTYGLPLDNASAAETAARQLDLRAMDREVLSAHAIGEAASQVAVIPAVRRVLVDKQREFARTPPGAVLDGRDIGTVVCPDADVKLYLTASAEVRARRRLAEIEARGGTADFERILADIERRDARDMGRADSPLLPAPDAHLLDTSEMDIETAFQAAVTLVETSMAARSED</sequence>
<feature type="binding site" evidence="8">
    <location>
        <begin position="19"/>
        <end position="27"/>
    </location>
    <ligand>
        <name>ATP</name>
        <dbReference type="ChEBI" id="CHEBI:30616"/>
    </ligand>
</feature>
<evidence type="ECO:0000256" key="3">
    <source>
        <dbReference type="ARBA" id="ARBA00022741"/>
    </source>
</evidence>
<dbReference type="InterPro" id="IPR011994">
    <property type="entry name" value="Cytidylate_kinase_dom"/>
</dbReference>
<dbReference type="HAMAP" id="MF_00238">
    <property type="entry name" value="Cytidyl_kinase_type1"/>
    <property type="match status" value="1"/>
</dbReference>
<keyword evidence="3 8" id="KW-0547">Nucleotide-binding</keyword>
<dbReference type="InterPro" id="IPR003136">
    <property type="entry name" value="Cytidylate_kin"/>
</dbReference>
<evidence type="ECO:0000256" key="4">
    <source>
        <dbReference type="ARBA" id="ARBA00022777"/>
    </source>
</evidence>
<comment type="catalytic activity">
    <reaction evidence="7 8">
        <text>CMP + ATP = CDP + ADP</text>
        <dbReference type="Rhea" id="RHEA:11600"/>
        <dbReference type="ChEBI" id="CHEBI:30616"/>
        <dbReference type="ChEBI" id="CHEBI:58069"/>
        <dbReference type="ChEBI" id="CHEBI:60377"/>
        <dbReference type="ChEBI" id="CHEBI:456216"/>
        <dbReference type="EC" id="2.7.4.25"/>
    </reaction>
</comment>
<comment type="catalytic activity">
    <reaction evidence="6 8">
        <text>dCMP + ATP = dCDP + ADP</text>
        <dbReference type="Rhea" id="RHEA:25094"/>
        <dbReference type="ChEBI" id="CHEBI:30616"/>
        <dbReference type="ChEBI" id="CHEBI:57566"/>
        <dbReference type="ChEBI" id="CHEBI:58593"/>
        <dbReference type="ChEBI" id="CHEBI:456216"/>
        <dbReference type="EC" id="2.7.4.25"/>
    </reaction>
</comment>
<comment type="caution">
    <text evidence="10">The sequence shown here is derived from an EMBL/GenBank/DDBJ whole genome shotgun (WGS) entry which is preliminary data.</text>
</comment>
<evidence type="ECO:0000256" key="6">
    <source>
        <dbReference type="ARBA" id="ARBA00047615"/>
    </source>
</evidence>
<dbReference type="Pfam" id="PF02224">
    <property type="entry name" value="Cytidylate_kin"/>
    <property type="match status" value="1"/>
</dbReference>
<keyword evidence="11" id="KW-1185">Reference proteome</keyword>
<proteinExistence type="inferred from homology"/>
<evidence type="ECO:0000259" key="9">
    <source>
        <dbReference type="Pfam" id="PF02224"/>
    </source>
</evidence>
<dbReference type="EC" id="2.7.4.25" evidence="8"/>
<dbReference type="GO" id="GO:0016301">
    <property type="term" value="F:kinase activity"/>
    <property type="evidence" value="ECO:0007669"/>
    <property type="project" value="UniProtKB-KW"/>
</dbReference>
<name>A0ABV3WPE6_9HYPH</name>
<dbReference type="Proteomes" id="UP001559025">
    <property type="component" value="Unassembled WGS sequence"/>
</dbReference>
<evidence type="ECO:0000256" key="7">
    <source>
        <dbReference type="ARBA" id="ARBA00048478"/>
    </source>
</evidence>
<dbReference type="RefSeq" id="WP_368801443.1">
    <property type="nucleotide sequence ID" value="NZ_JAZHFV010000001.1"/>
</dbReference>
<dbReference type="EMBL" id="JAZHFV010000001">
    <property type="protein sequence ID" value="MEX4006073.1"/>
    <property type="molecule type" value="Genomic_DNA"/>
</dbReference>
<keyword evidence="4 8" id="KW-0418">Kinase</keyword>
<dbReference type="NCBIfam" id="TIGR00017">
    <property type="entry name" value="cmk"/>
    <property type="match status" value="1"/>
</dbReference>
<evidence type="ECO:0000256" key="8">
    <source>
        <dbReference type="HAMAP-Rule" id="MF_00238"/>
    </source>
</evidence>
<feature type="domain" description="Cytidylate kinase" evidence="9">
    <location>
        <begin position="15"/>
        <end position="214"/>
    </location>
</feature>
<accession>A0ABV3WPE6</accession>
<keyword evidence="8" id="KW-0963">Cytoplasm</keyword>
<organism evidence="10 11">
    <name type="scientific">Neoaquamicrobium sediminum</name>
    <dbReference type="NCBI Taxonomy" id="1849104"/>
    <lineage>
        <taxon>Bacteria</taxon>
        <taxon>Pseudomonadati</taxon>
        <taxon>Pseudomonadota</taxon>
        <taxon>Alphaproteobacteria</taxon>
        <taxon>Hyphomicrobiales</taxon>
        <taxon>Phyllobacteriaceae</taxon>
        <taxon>Neoaquamicrobium</taxon>
    </lineage>
</organism>
<comment type="subcellular location">
    <subcellularLocation>
        <location evidence="8">Cytoplasm</location>
    </subcellularLocation>
</comment>
<evidence type="ECO:0000313" key="10">
    <source>
        <dbReference type="EMBL" id="MEX4006073.1"/>
    </source>
</evidence>
<keyword evidence="5 8" id="KW-0067">ATP-binding</keyword>
<gene>
    <name evidence="8 10" type="primary">cmk</name>
    <name evidence="10" type="ORF">V1479_02085</name>
</gene>
<reference evidence="10 11" key="1">
    <citation type="submission" date="2024-01" db="EMBL/GenBank/DDBJ databases">
        <title>New evidence supports the origin of RcGTA from prophage.</title>
        <authorList>
            <person name="Xu Y."/>
            <person name="Liu B."/>
            <person name="Chen F."/>
        </authorList>
    </citation>
    <scope>NUCLEOTIDE SEQUENCE [LARGE SCALE GENOMIC DNA]</scope>
    <source>
        <strain evidence="10 11">CBW1107-2</strain>
    </source>
</reference>
<dbReference type="InterPro" id="IPR027417">
    <property type="entry name" value="P-loop_NTPase"/>
</dbReference>
<evidence type="ECO:0000256" key="5">
    <source>
        <dbReference type="ARBA" id="ARBA00022840"/>
    </source>
</evidence>
<keyword evidence="2 8" id="KW-0808">Transferase</keyword>